<feature type="transmembrane region" description="Helical" evidence="7">
    <location>
        <begin position="240"/>
        <end position="261"/>
    </location>
</feature>
<evidence type="ECO:0000256" key="1">
    <source>
        <dbReference type="ARBA" id="ARBA00004651"/>
    </source>
</evidence>
<accession>A0ABT0XZ60</accession>
<name>A0ABT0XZ60_9ACTN</name>
<feature type="transmembrane region" description="Helical" evidence="7">
    <location>
        <begin position="30"/>
        <end position="52"/>
    </location>
</feature>
<dbReference type="InterPro" id="IPR010290">
    <property type="entry name" value="TM_effector"/>
</dbReference>
<comment type="caution">
    <text evidence="9">The sequence shown here is derived from an EMBL/GenBank/DDBJ whole genome shotgun (WGS) entry which is preliminary data.</text>
</comment>
<evidence type="ECO:0000256" key="7">
    <source>
        <dbReference type="SAM" id="Phobius"/>
    </source>
</evidence>
<dbReference type="Pfam" id="PF05977">
    <property type="entry name" value="MFS_3"/>
    <property type="match status" value="1"/>
</dbReference>
<dbReference type="CDD" id="cd06173">
    <property type="entry name" value="MFS_MefA_like"/>
    <property type="match status" value="1"/>
</dbReference>
<evidence type="ECO:0000256" key="5">
    <source>
        <dbReference type="ARBA" id="ARBA00022989"/>
    </source>
</evidence>
<organism evidence="9 10">
    <name type="scientific">Paractinoplanes hotanensis</name>
    <dbReference type="NCBI Taxonomy" id="2906497"/>
    <lineage>
        <taxon>Bacteria</taxon>
        <taxon>Bacillati</taxon>
        <taxon>Actinomycetota</taxon>
        <taxon>Actinomycetes</taxon>
        <taxon>Micromonosporales</taxon>
        <taxon>Micromonosporaceae</taxon>
        <taxon>Paractinoplanes</taxon>
    </lineage>
</organism>
<protein>
    <submittedName>
        <fullName evidence="9">MFS transporter</fullName>
    </submittedName>
</protein>
<evidence type="ECO:0000256" key="6">
    <source>
        <dbReference type="ARBA" id="ARBA00023136"/>
    </source>
</evidence>
<feature type="transmembrane region" description="Helical" evidence="7">
    <location>
        <begin position="64"/>
        <end position="86"/>
    </location>
</feature>
<feature type="domain" description="Major facilitator superfamily (MFS) profile" evidence="8">
    <location>
        <begin position="1"/>
        <end position="385"/>
    </location>
</feature>
<feature type="transmembrane region" description="Helical" evidence="7">
    <location>
        <begin position="357"/>
        <end position="380"/>
    </location>
</feature>
<feature type="transmembrane region" description="Helical" evidence="7">
    <location>
        <begin position="332"/>
        <end position="351"/>
    </location>
</feature>
<keyword evidence="4 7" id="KW-0812">Transmembrane</keyword>
<evidence type="ECO:0000259" key="8">
    <source>
        <dbReference type="PROSITE" id="PS50850"/>
    </source>
</evidence>
<keyword evidence="3" id="KW-1003">Cell membrane</keyword>
<gene>
    <name evidence="9" type="ORF">LXN57_16010</name>
</gene>
<sequence length="510" mass="54545">MLWIAVLAGNVGTWMQTVGAQWLVVEEPDAATWTSLVQTVTMLPVLLLALPAGAIADVLDRRRLLMAVQTALFLVGALLTVLTALGRMPPPLLLLFTFLLGVGQALTLPTWQAVIPEIVSRAELPAASALGAVNTNLARSAGPAVAGLLVAHIGPAAVFALNAISYAVFALALVFWRRPPKKGPSHPERFGPAVRAGGRFVRYAPAVRRLLIRVILFVLPGSVVWGLLPVVAHQELHLGASGYGVLLAALGVGAIAGALLMPRIRRVMSANRLIVVAGLSYGGALVVVALAPHEAAVGAVLVLAGAAWMTLVSRMNATLQLLLPNWVRARGFGIYQVVFAGAQAVGALVWGQVAERAGLPVTFVAAAVLMLMGTATVWWLPVHEHDDADRSPAVYWAEPHIMLEPHAEEGPVLVTAVYRVRDDRAAEFVAAMDAVRLTRLRTGATRWGLFRDGADPVRYFEVYQVPTWEDHLRQHEGRLTGSDEEVEQRAVALAEGPAEVTHLLPTDKDD</sequence>
<feature type="transmembrane region" description="Helical" evidence="7">
    <location>
        <begin position="210"/>
        <end position="228"/>
    </location>
</feature>
<dbReference type="PANTHER" id="PTHR23513:SF11">
    <property type="entry name" value="STAPHYLOFERRIN A TRANSPORTER"/>
    <property type="match status" value="1"/>
</dbReference>
<dbReference type="Gene3D" id="1.20.1250.20">
    <property type="entry name" value="MFS general substrate transporter like domains"/>
    <property type="match status" value="1"/>
</dbReference>
<dbReference type="InterPro" id="IPR020846">
    <property type="entry name" value="MFS_dom"/>
</dbReference>
<keyword evidence="6 7" id="KW-0472">Membrane</keyword>
<dbReference type="EMBL" id="JAMQOL010000019">
    <property type="protein sequence ID" value="MCM4079078.1"/>
    <property type="molecule type" value="Genomic_DNA"/>
</dbReference>
<keyword evidence="2" id="KW-0813">Transport</keyword>
<keyword evidence="10" id="KW-1185">Reference proteome</keyword>
<proteinExistence type="predicted"/>
<feature type="transmembrane region" description="Helical" evidence="7">
    <location>
        <begin position="273"/>
        <end position="290"/>
    </location>
</feature>
<feature type="transmembrane region" description="Helical" evidence="7">
    <location>
        <begin position="156"/>
        <end position="176"/>
    </location>
</feature>
<dbReference type="Proteomes" id="UP001523216">
    <property type="component" value="Unassembled WGS sequence"/>
</dbReference>
<dbReference type="PROSITE" id="PS50850">
    <property type="entry name" value="MFS"/>
    <property type="match status" value="1"/>
</dbReference>
<evidence type="ECO:0000256" key="3">
    <source>
        <dbReference type="ARBA" id="ARBA00022475"/>
    </source>
</evidence>
<evidence type="ECO:0000256" key="4">
    <source>
        <dbReference type="ARBA" id="ARBA00022692"/>
    </source>
</evidence>
<evidence type="ECO:0000313" key="9">
    <source>
        <dbReference type="EMBL" id="MCM4079078.1"/>
    </source>
</evidence>
<feature type="transmembrane region" description="Helical" evidence="7">
    <location>
        <begin position="296"/>
        <end position="312"/>
    </location>
</feature>
<reference evidence="9 10" key="1">
    <citation type="submission" date="2022-06" db="EMBL/GenBank/DDBJ databases">
        <title>Actinoplanes abujensis sp. nov., isolated from Nigerian arid soil.</title>
        <authorList>
            <person name="Ding P."/>
        </authorList>
    </citation>
    <scope>NUCLEOTIDE SEQUENCE [LARGE SCALE GENOMIC DNA]</scope>
    <source>
        <strain evidence="10">TRM88002</strain>
    </source>
</reference>
<evidence type="ECO:0000313" key="10">
    <source>
        <dbReference type="Proteomes" id="UP001523216"/>
    </source>
</evidence>
<evidence type="ECO:0000256" key="2">
    <source>
        <dbReference type="ARBA" id="ARBA00022448"/>
    </source>
</evidence>
<keyword evidence="5 7" id="KW-1133">Transmembrane helix</keyword>
<dbReference type="PANTHER" id="PTHR23513">
    <property type="entry name" value="INTEGRAL MEMBRANE EFFLUX PROTEIN-RELATED"/>
    <property type="match status" value="1"/>
</dbReference>
<dbReference type="InterPro" id="IPR036259">
    <property type="entry name" value="MFS_trans_sf"/>
</dbReference>
<comment type="subcellular location">
    <subcellularLocation>
        <location evidence="1">Cell membrane</location>
        <topology evidence="1">Multi-pass membrane protein</topology>
    </subcellularLocation>
</comment>
<dbReference type="SUPFAM" id="SSF103473">
    <property type="entry name" value="MFS general substrate transporter"/>
    <property type="match status" value="1"/>
</dbReference>